<proteinExistence type="inferred from homology"/>
<sequence length="426" mass="46973">MSFEISRRSMLFGGAAAVGLGAFGLTACGAGGSNIRFAWYGGSERQQAYMQLLQSFEEETGIAVDPEYADYEPYQDRMVTQFAAGDGPDLFFMAGFNVLEWHTNGQLHGVDEFVDSGVLDLSDLDPQLVDDWRIDGRLTAMPYAYWNAVIRSNRDFADEVGIEIPDDESWTWDDFAEICQEFSDATEDGRYGTNYGAYADLPFNAFLRQIGQELFTVDGEVGFDADGVGEWLDFWERLEASGASMSVQEQEGVNPGPDTVQPRALFFPGNANHLANDQPGVEWELDVHMVPTVDDPSPGHRYLHVVRFGVYEQSSDPEASAQLMNFLLNSEEVPPLVGQNQGIPTSQRLQDVARDTADETGQKVIEVIEREAAHEMRPRAEVPPGAGNWRGMMAQAIESVALDGASISQASQTFVDELTEAVERAS</sequence>
<comment type="caution">
    <text evidence="5">The sequence shown here is derived from an EMBL/GenBank/DDBJ whole genome shotgun (WGS) entry which is preliminary data.</text>
</comment>
<dbReference type="InterPro" id="IPR006311">
    <property type="entry name" value="TAT_signal"/>
</dbReference>
<dbReference type="SUPFAM" id="SSF53850">
    <property type="entry name" value="Periplasmic binding protein-like II"/>
    <property type="match status" value="1"/>
</dbReference>
<evidence type="ECO:0000256" key="2">
    <source>
        <dbReference type="ARBA" id="ARBA00008520"/>
    </source>
</evidence>
<gene>
    <name evidence="5" type="ORF">EDD31_0352</name>
</gene>
<organism evidence="5 6">
    <name type="scientific">Bogoriella caseilytica</name>
    <dbReference type="NCBI Taxonomy" id="56055"/>
    <lineage>
        <taxon>Bacteria</taxon>
        <taxon>Bacillati</taxon>
        <taxon>Actinomycetota</taxon>
        <taxon>Actinomycetes</taxon>
        <taxon>Micrococcales</taxon>
        <taxon>Bogoriellaceae</taxon>
        <taxon>Bogoriella</taxon>
    </lineage>
</organism>
<dbReference type="EMBL" id="RKHK01000001">
    <property type="protein sequence ID" value="ROR72007.1"/>
    <property type="molecule type" value="Genomic_DNA"/>
</dbReference>
<dbReference type="GO" id="GO:0030313">
    <property type="term" value="C:cell envelope"/>
    <property type="evidence" value="ECO:0007669"/>
    <property type="project" value="UniProtKB-SubCell"/>
</dbReference>
<reference evidence="5 6" key="1">
    <citation type="submission" date="2018-11" db="EMBL/GenBank/DDBJ databases">
        <title>Sequencing the genomes of 1000 actinobacteria strains.</title>
        <authorList>
            <person name="Klenk H.-P."/>
        </authorList>
    </citation>
    <scope>NUCLEOTIDE SEQUENCE [LARGE SCALE GENOMIC DNA]</scope>
    <source>
        <strain evidence="5 6">DSM 11294</strain>
    </source>
</reference>
<dbReference type="PROSITE" id="PS51257">
    <property type="entry name" value="PROKAR_LIPOPROTEIN"/>
    <property type="match status" value="1"/>
</dbReference>
<keyword evidence="3" id="KW-0813">Transport</keyword>
<keyword evidence="6" id="KW-1185">Reference proteome</keyword>
<dbReference type="Gene3D" id="3.40.190.10">
    <property type="entry name" value="Periplasmic binding protein-like II"/>
    <property type="match status" value="2"/>
</dbReference>
<comment type="similarity">
    <text evidence="2">Belongs to the bacterial solute-binding protein 1 family.</text>
</comment>
<evidence type="ECO:0000313" key="6">
    <source>
        <dbReference type="Proteomes" id="UP000280668"/>
    </source>
</evidence>
<comment type="subcellular location">
    <subcellularLocation>
        <location evidence="1">Cell envelope</location>
    </subcellularLocation>
</comment>
<dbReference type="PANTHER" id="PTHR43649">
    <property type="entry name" value="ARABINOSE-BINDING PROTEIN-RELATED"/>
    <property type="match status" value="1"/>
</dbReference>
<dbReference type="InterPro" id="IPR006059">
    <property type="entry name" value="SBP"/>
</dbReference>
<dbReference type="Proteomes" id="UP000280668">
    <property type="component" value="Unassembled WGS sequence"/>
</dbReference>
<dbReference type="OrthoDB" id="7918484at2"/>
<keyword evidence="4" id="KW-0732">Signal</keyword>
<dbReference type="PANTHER" id="PTHR43649:SF31">
    <property type="entry name" value="SN-GLYCEROL-3-PHOSPHATE-BINDING PERIPLASMIC PROTEIN UGPB"/>
    <property type="match status" value="1"/>
</dbReference>
<evidence type="ECO:0000256" key="4">
    <source>
        <dbReference type="ARBA" id="ARBA00022729"/>
    </source>
</evidence>
<name>A0A3N2B9S7_9MICO</name>
<evidence type="ECO:0000256" key="3">
    <source>
        <dbReference type="ARBA" id="ARBA00022448"/>
    </source>
</evidence>
<dbReference type="AlphaFoldDB" id="A0A3N2B9S7"/>
<dbReference type="InterPro" id="IPR050490">
    <property type="entry name" value="Bact_solute-bd_prot1"/>
</dbReference>
<evidence type="ECO:0000256" key="1">
    <source>
        <dbReference type="ARBA" id="ARBA00004196"/>
    </source>
</evidence>
<dbReference type="PROSITE" id="PS51318">
    <property type="entry name" value="TAT"/>
    <property type="match status" value="1"/>
</dbReference>
<dbReference type="Pfam" id="PF01547">
    <property type="entry name" value="SBP_bac_1"/>
    <property type="match status" value="1"/>
</dbReference>
<evidence type="ECO:0000313" key="5">
    <source>
        <dbReference type="EMBL" id="ROR72007.1"/>
    </source>
</evidence>
<accession>A0A3N2B9S7</accession>
<dbReference type="RefSeq" id="WP_123302644.1">
    <property type="nucleotide sequence ID" value="NZ_RKHK01000001.1"/>
</dbReference>
<protein>
    <submittedName>
        <fullName evidence="5">Carbohydrate ABC transporter substrate-binding protein (CUT1 family)</fullName>
    </submittedName>
</protein>